<proteinExistence type="predicted"/>
<evidence type="ECO:0000313" key="2">
    <source>
        <dbReference type="EMBL" id="KAK5989669.1"/>
    </source>
</evidence>
<evidence type="ECO:0000256" key="1">
    <source>
        <dbReference type="SAM" id="MobiDB-lite"/>
    </source>
</evidence>
<feature type="region of interest" description="Disordered" evidence="1">
    <location>
        <begin position="54"/>
        <end position="73"/>
    </location>
</feature>
<dbReference type="Proteomes" id="UP001338125">
    <property type="component" value="Unassembled WGS sequence"/>
</dbReference>
<accession>A0ABR0SBX2</accession>
<feature type="region of interest" description="Disordered" evidence="1">
    <location>
        <begin position="1"/>
        <end position="33"/>
    </location>
</feature>
<dbReference type="EMBL" id="JAVFKD010000014">
    <property type="protein sequence ID" value="KAK5989669.1"/>
    <property type="molecule type" value="Genomic_DNA"/>
</dbReference>
<feature type="compositionally biased region" description="Pro residues" evidence="1">
    <location>
        <begin position="63"/>
        <end position="73"/>
    </location>
</feature>
<feature type="compositionally biased region" description="Polar residues" evidence="1">
    <location>
        <begin position="21"/>
        <end position="33"/>
    </location>
</feature>
<sequence length="73" mass="7486">MATNHLHVSDSDLDGKFPGIESSTTLGASMSQPELTDGGLQMLVLPLLAESILGQGGASSQPPIRPSAPFPTI</sequence>
<organism evidence="2 3">
    <name type="scientific">Cladobotryum mycophilum</name>
    <dbReference type="NCBI Taxonomy" id="491253"/>
    <lineage>
        <taxon>Eukaryota</taxon>
        <taxon>Fungi</taxon>
        <taxon>Dikarya</taxon>
        <taxon>Ascomycota</taxon>
        <taxon>Pezizomycotina</taxon>
        <taxon>Sordariomycetes</taxon>
        <taxon>Hypocreomycetidae</taxon>
        <taxon>Hypocreales</taxon>
        <taxon>Hypocreaceae</taxon>
        <taxon>Cladobotryum</taxon>
    </lineage>
</organism>
<protein>
    <submittedName>
        <fullName evidence="2">Uncharacterized protein</fullName>
    </submittedName>
</protein>
<evidence type="ECO:0000313" key="3">
    <source>
        <dbReference type="Proteomes" id="UP001338125"/>
    </source>
</evidence>
<keyword evidence="3" id="KW-1185">Reference proteome</keyword>
<gene>
    <name evidence="2" type="ORF">PT974_07924</name>
</gene>
<reference evidence="2 3" key="1">
    <citation type="submission" date="2024-01" db="EMBL/GenBank/DDBJ databases">
        <title>Complete genome of Cladobotryum mycophilum ATHUM6906.</title>
        <authorList>
            <person name="Christinaki A.C."/>
            <person name="Myridakis A.I."/>
            <person name="Kouvelis V.N."/>
        </authorList>
    </citation>
    <scope>NUCLEOTIDE SEQUENCE [LARGE SCALE GENOMIC DNA]</scope>
    <source>
        <strain evidence="2 3">ATHUM6906</strain>
    </source>
</reference>
<name>A0ABR0SBX2_9HYPO</name>
<comment type="caution">
    <text evidence="2">The sequence shown here is derived from an EMBL/GenBank/DDBJ whole genome shotgun (WGS) entry which is preliminary data.</text>
</comment>